<dbReference type="InterPro" id="IPR045584">
    <property type="entry name" value="Pilin-like"/>
</dbReference>
<evidence type="ECO:0000313" key="9">
    <source>
        <dbReference type="EMBL" id="MDQ0188307.1"/>
    </source>
</evidence>
<dbReference type="Proteomes" id="UP001232973">
    <property type="component" value="Unassembled WGS sequence"/>
</dbReference>
<comment type="subcellular location">
    <subcellularLocation>
        <location evidence="2">Cell surface</location>
    </subcellularLocation>
    <subcellularLocation>
        <location evidence="1">Membrane</location>
        <topology evidence="1">Single-pass membrane protein</topology>
    </subcellularLocation>
</comment>
<keyword evidence="3" id="KW-0488">Methylation</keyword>
<organism evidence="9 10">
    <name type="scientific">Alicyclobacillus cycloheptanicus</name>
    <dbReference type="NCBI Taxonomy" id="1457"/>
    <lineage>
        <taxon>Bacteria</taxon>
        <taxon>Bacillati</taxon>
        <taxon>Bacillota</taxon>
        <taxon>Bacilli</taxon>
        <taxon>Bacillales</taxon>
        <taxon>Alicyclobacillaceae</taxon>
        <taxon>Alicyclobacillus</taxon>
    </lineage>
</organism>
<keyword evidence="6 8" id="KW-0472">Membrane</keyword>
<keyword evidence="5 8" id="KW-1133">Transmembrane helix</keyword>
<dbReference type="RefSeq" id="WP_274455711.1">
    <property type="nucleotide sequence ID" value="NZ_CP067097.1"/>
</dbReference>
<protein>
    <submittedName>
        <fullName evidence="9">Type II secretion system protein G</fullName>
    </submittedName>
</protein>
<dbReference type="Pfam" id="PF07963">
    <property type="entry name" value="N_methyl"/>
    <property type="match status" value="1"/>
</dbReference>
<dbReference type="SUPFAM" id="SSF54523">
    <property type="entry name" value="Pili subunits"/>
    <property type="match status" value="1"/>
</dbReference>
<feature type="transmembrane region" description="Helical" evidence="8">
    <location>
        <begin position="20"/>
        <end position="39"/>
    </location>
</feature>
<dbReference type="InterPro" id="IPR012902">
    <property type="entry name" value="N_methyl_site"/>
</dbReference>
<evidence type="ECO:0000256" key="2">
    <source>
        <dbReference type="ARBA" id="ARBA00004241"/>
    </source>
</evidence>
<evidence type="ECO:0000256" key="1">
    <source>
        <dbReference type="ARBA" id="ARBA00004167"/>
    </source>
</evidence>
<dbReference type="NCBIfam" id="TIGR02532">
    <property type="entry name" value="IV_pilin_GFxxxE"/>
    <property type="match status" value="1"/>
</dbReference>
<evidence type="ECO:0000256" key="6">
    <source>
        <dbReference type="ARBA" id="ARBA00023136"/>
    </source>
</evidence>
<evidence type="ECO:0000256" key="5">
    <source>
        <dbReference type="ARBA" id="ARBA00022989"/>
    </source>
</evidence>
<evidence type="ECO:0000256" key="8">
    <source>
        <dbReference type="SAM" id="Phobius"/>
    </source>
</evidence>
<evidence type="ECO:0000256" key="3">
    <source>
        <dbReference type="ARBA" id="ARBA00022481"/>
    </source>
</evidence>
<dbReference type="PROSITE" id="PS00409">
    <property type="entry name" value="PROKAR_NTER_METHYL"/>
    <property type="match status" value="1"/>
</dbReference>
<proteinExistence type="predicted"/>
<gene>
    <name evidence="9" type="ORF">J2S03_000111</name>
</gene>
<evidence type="ECO:0000313" key="10">
    <source>
        <dbReference type="Proteomes" id="UP001232973"/>
    </source>
</evidence>
<sequence length="133" mass="14087">MRQDEQYRDQQDAGFTLIEMVAVVVIIGILAAVAIPITLNAVNNSKYSAEEATLATMQTALEEYAQENNQYPAPDELQNALSAYAAGVSTSDVWGQPIQYNATGDGYILYAPGPSGGVEATSNSTPTRVANGP</sequence>
<dbReference type="PANTHER" id="PTHR30093:SF44">
    <property type="entry name" value="TYPE II SECRETION SYSTEM CORE PROTEIN G"/>
    <property type="match status" value="1"/>
</dbReference>
<dbReference type="InterPro" id="IPR000983">
    <property type="entry name" value="Bac_GSPG_pilin"/>
</dbReference>
<evidence type="ECO:0000256" key="4">
    <source>
        <dbReference type="ARBA" id="ARBA00022692"/>
    </source>
</evidence>
<comment type="caution">
    <text evidence="9">The sequence shown here is derived from an EMBL/GenBank/DDBJ whole genome shotgun (WGS) entry which is preliminary data.</text>
</comment>
<dbReference type="EMBL" id="JAUSTP010000001">
    <property type="protein sequence ID" value="MDQ0188307.1"/>
    <property type="molecule type" value="Genomic_DNA"/>
</dbReference>
<accession>A0ABT9XDD8</accession>
<dbReference type="Gene3D" id="3.30.700.10">
    <property type="entry name" value="Glycoprotein, Type 4 Pilin"/>
    <property type="match status" value="1"/>
</dbReference>
<keyword evidence="10" id="KW-1185">Reference proteome</keyword>
<name>A0ABT9XDD8_9BACL</name>
<evidence type="ECO:0000256" key="7">
    <source>
        <dbReference type="ARBA" id="ARBA00023287"/>
    </source>
</evidence>
<keyword evidence="4 8" id="KW-0812">Transmembrane</keyword>
<dbReference type="PRINTS" id="PR00813">
    <property type="entry name" value="BCTERIALGSPG"/>
</dbReference>
<reference evidence="9 10" key="1">
    <citation type="submission" date="2023-07" db="EMBL/GenBank/DDBJ databases">
        <title>Genomic Encyclopedia of Type Strains, Phase IV (KMG-IV): sequencing the most valuable type-strain genomes for metagenomic binning, comparative biology and taxonomic classification.</title>
        <authorList>
            <person name="Goeker M."/>
        </authorList>
    </citation>
    <scope>NUCLEOTIDE SEQUENCE [LARGE SCALE GENOMIC DNA]</scope>
    <source>
        <strain evidence="9 10">DSM 4006</strain>
    </source>
</reference>
<keyword evidence="7" id="KW-0178">Competence</keyword>
<dbReference type="PANTHER" id="PTHR30093">
    <property type="entry name" value="GENERAL SECRETION PATHWAY PROTEIN G"/>
    <property type="match status" value="1"/>
</dbReference>